<dbReference type="Pfam" id="PF01944">
    <property type="entry name" value="SpoIIM"/>
    <property type="match status" value="1"/>
</dbReference>
<reference evidence="2 3" key="1">
    <citation type="submission" date="2020-08" db="EMBL/GenBank/DDBJ databases">
        <title>Genomic Encyclopedia of Type Strains, Phase III (KMG-III): the genomes of soil and plant-associated and newly described type strains.</title>
        <authorList>
            <person name="Whitman W."/>
        </authorList>
    </citation>
    <scope>NUCLEOTIDE SEQUENCE [LARGE SCALE GENOMIC DNA]</scope>
    <source>
        <strain evidence="2 3">CECT 5862</strain>
    </source>
</reference>
<accession>A0A7W5FRI2</accession>
<feature type="transmembrane region" description="Helical" evidence="1">
    <location>
        <begin position="134"/>
        <end position="160"/>
    </location>
</feature>
<feature type="transmembrane region" description="Helical" evidence="1">
    <location>
        <begin position="83"/>
        <end position="107"/>
    </location>
</feature>
<name>A0A7W5FRI2_9BACL</name>
<dbReference type="AlphaFoldDB" id="A0A7W5FRI2"/>
<evidence type="ECO:0000313" key="2">
    <source>
        <dbReference type="EMBL" id="MBB3114327.1"/>
    </source>
</evidence>
<dbReference type="PANTHER" id="PTHR35337:SF1">
    <property type="entry name" value="SLR1478 PROTEIN"/>
    <property type="match status" value="1"/>
</dbReference>
<dbReference type="EMBL" id="JACHXK010000029">
    <property type="protein sequence ID" value="MBB3114327.1"/>
    <property type="molecule type" value="Genomic_DNA"/>
</dbReference>
<protein>
    <submittedName>
        <fullName evidence="2">Stage II sporulation protein M</fullName>
    </submittedName>
</protein>
<dbReference type="PANTHER" id="PTHR35337">
    <property type="entry name" value="SLR1478 PROTEIN"/>
    <property type="match status" value="1"/>
</dbReference>
<dbReference type="InterPro" id="IPR002798">
    <property type="entry name" value="SpoIIM-like"/>
</dbReference>
<feature type="transmembrane region" description="Helical" evidence="1">
    <location>
        <begin position="60"/>
        <end position="76"/>
    </location>
</feature>
<keyword evidence="1" id="KW-0812">Transmembrane</keyword>
<dbReference type="RefSeq" id="WP_183604363.1">
    <property type="nucleotide sequence ID" value="NZ_JACHXK010000029.1"/>
</dbReference>
<gene>
    <name evidence="2" type="ORF">FHS18_006447</name>
</gene>
<organism evidence="2 3">
    <name type="scientific">Paenibacillus phyllosphaerae</name>
    <dbReference type="NCBI Taxonomy" id="274593"/>
    <lineage>
        <taxon>Bacteria</taxon>
        <taxon>Bacillati</taxon>
        <taxon>Bacillota</taxon>
        <taxon>Bacilli</taxon>
        <taxon>Bacillales</taxon>
        <taxon>Paenibacillaceae</taxon>
        <taxon>Paenibacillus</taxon>
    </lineage>
</organism>
<feature type="transmembrane region" description="Helical" evidence="1">
    <location>
        <begin position="172"/>
        <end position="193"/>
    </location>
</feature>
<proteinExistence type="predicted"/>
<keyword evidence="1" id="KW-1133">Transmembrane helix</keyword>
<sequence>MFSWRNLINHFIEMRHYLIASTIIFVAGLVVGATNADFNAFITGQVDSLREVANTIQSSDNPTLGFIVFIFLNNVIKSILVMYIGAAFGLIPIFFLAVNGMVLGYVVNQAAGQGGDMLYTIIVKGLLPHGILEIPAILIACAYGIKFGALMFQGIGNLFVKRDGWGASVERFVVRTVPVSVLLVVTLLVAAVIESTITAWLLS</sequence>
<comment type="caution">
    <text evidence="2">The sequence shown here is derived from an EMBL/GenBank/DDBJ whole genome shotgun (WGS) entry which is preliminary data.</text>
</comment>
<evidence type="ECO:0000313" key="3">
    <source>
        <dbReference type="Proteomes" id="UP000570361"/>
    </source>
</evidence>
<dbReference type="Proteomes" id="UP000570361">
    <property type="component" value="Unassembled WGS sequence"/>
</dbReference>
<keyword evidence="1" id="KW-0472">Membrane</keyword>
<evidence type="ECO:0000256" key="1">
    <source>
        <dbReference type="SAM" id="Phobius"/>
    </source>
</evidence>
<keyword evidence="3" id="KW-1185">Reference proteome</keyword>